<evidence type="ECO:0000256" key="6">
    <source>
        <dbReference type="SAM" id="Phobius"/>
    </source>
</evidence>
<feature type="transmembrane region" description="Helical" evidence="6">
    <location>
        <begin position="100"/>
        <end position="117"/>
    </location>
</feature>
<keyword evidence="3 6" id="KW-0812">Transmembrane</keyword>
<evidence type="ECO:0000313" key="7">
    <source>
        <dbReference type="Ensembl" id="ENSRBIP00000026130.1"/>
    </source>
</evidence>
<feature type="transmembrane region" description="Helical" evidence="6">
    <location>
        <begin position="129"/>
        <end position="150"/>
    </location>
</feature>
<gene>
    <name evidence="7" type="primary">MS4A2</name>
</gene>
<evidence type="ECO:0000313" key="8">
    <source>
        <dbReference type="Proteomes" id="UP000233180"/>
    </source>
</evidence>
<sequence length="260" mass="27594">MDTESHQRANLSLPQEPSSVPAFEVLAVSPQEESSGGLLKSASSPPQHTWLTVLKKEQEFLGVTQILIGMICLCFGTVVCSVLDISHIEGDIFSSFKAGYPFWGAIFFSISGILSILSERRNATSLARGSLGANTASSIAGATGITILIVNLKKSSAYIHIHSCQKYFSTEKCFVASFSAEMVVMMLFVTILGLGSALSLTIYGAGEELKGNKAESNLSILIAQLLPTLKSSSSSGCSLPLTTDLCSPGRSGPSREVLKY</sequence>
<dbReference type="Proteomes" id="UP000233180">
    <property type="component" value="Unassembled WGS sequence"/>
</dbReference>
<keyword evidence="4 6" id="KW-1133">Transmembrane helix</keyword>
<evidence type="ECO:0000256" key="4">
    <source>
        <dbReference type="ARBA" id="ARBA00022989"/>
    </source>
</evidence>
<dbReference type="GO" id="GO:0009897">
    <property type="term" value="C:external side of plasma membrane"/>
    <property type="evidence" value="ECO:0007669"/>
    <property type="project" value="TreeGrafter"/>
</dbReference>
<keyword evidence="8" id="KW-1185">Reference proteome</keyword>
<keyword evidence="5 6" id="KW-0472">Membrane</keyword>
<evidence type="ECO:0000256" key="5">
    <source>
        <dbReference type="ARBA" id="ARBA00023136"/>
    </source>
</evidence>
<dbReference type="GO" id="GO:0006955">
    <property type="term" value="P:immune response"/>
    <property type="evidence" value="ECO:0007669"/>
    <property type="project" value="Ensembl"/>
</dbReference>
<dbReference type="GeneTree" id="ENSGT00940000161985"/>
<dbReference type="Pfam" id="PF04103">
    <property type="entry name" value="CD20"/>
    <property type="match status" value="1"/>
</dbReference>
<reference evidence="7 8" key="1">
    <citation type="submission" date="2016-06" db="EMBL/GenBank/DDBJ databases">
        <title>Genome of Rhinopithecus bieti.</title>
        <authorList>
            <person name="Wu"/>
            <person name="C.-I. and Zhang"/>
            <person name="Y."/>
        </authorList>
    </citation>
    <scope>NUCLEOTIDE SEQUENCE</scope>
</reference>
<dbReference type="AlphaFoldDB" id="A0A2K6LRF4"/>
<dbReference type="GO" id="GO:0007166">
    <property type="term" value="P:cell surface receptor signaling pathway"/>
    <property type="evidence" value="ECO:0007669"/>
    <property type="project" value="TreeGrafter"/>
</dbReference>
<evidence type="ECO:0000256" key="1">
    <source>
        <dbReference type="ARBA" id="ARBA00004141"/>
    </source>
</evidence>
<dbReference type="PANTHER" id="PTHR23320">
    <property type="entry name" value="MEMBRANE-SPANNING 4-DOMAINS SUBFAMILY A MS4A -RELATED"/>
    <property type="match status" value="1"/>
</dbReference>
<dbReference type="Ensembl" id="ENSRBIT00000050044.1">
    <property type="protein sequence ID" value="ENSRBIP00000026130.1"/>
    <property type="gene ID" value="ENSRBIG00000036955.1"/>
</dbReference>
<dbReference type="InterPro" id="IPR030417">
    <property type="entry name" value="MS4A"/>
</dbReference>
<reference evidence="7" key="2">
    <citation type="submission" date="2025-08" db="UniProtKB">
        <authorList>
            <consortium name="Ensembl"/>
        </authorList>
    </citation>
    <scope>IDENTIFICATION</scope>
</reference>
<dbReference type="InterPro" id="IPR007237">
    <property type="entry name" value="CD20-like"/>
</dbReference>
<feature type="transmembrane region" description="Helical" evidence="6">
    <location>
        <begin position="182"/>
        <end position="203"/>
    </location>
</feature>
<comment type="similarity">
    <text evidence="2">Belongs to the MS4A family.</text>
</comment>
<reference evidence="7" key="3">
    <citation type="submission" date="2025-09" db="UniProtKB">
        <authorList>
            <consortium name="Ensembl"/>
        </authorList>
    </citation>
    <scope>IDENTIFICATION</scope>
</reference>
<dbReference type="PANTHER" id="PTHR23320:SF66">
    <property type="entry name" value="HIGH AFFINITY IMMUNOGLOBULIN EPSILON RECEPTOR SUBUNIT BETA"/>
    <property type="match status" value="1"/>
</dbReference>
<organism evidence="7 8">
    <name type="scientific">Rhinopithecus bieti</name>
    <name type="common">Black snub-nosed monkey</name>
    <name type="synonym">Pygathrix bieti</name>
    <dbReference type="NCBI Taxonomy" id="61621"/>
    <lineage>
        <taxon>Eukaryota</taxon>
        <taxon>Metazoa</taxon>
        <taxon>Chordata</taxon>
        <taxon>Craniata</taxon>
        <taxon>Vertebrata</taxon>
        <taxon>Euteleostomi</taxon>
        <taxon>Mammalia</taxon>
        <taxon>Eutheria</taxon>
        <taxon>Euarchontoglires</taxon>
        <taxon>Primates</taxon>
        <taxon>Haplorrhini</taxon>
        <taxon>Catarrhini</taxon>
        <taxon>Cercopithecidae</taxon>
        <taxon>Colobinae</taxon>
        <taxon>Rhinopithecus</taxon>
    </lineage>
</organism>
<evidence type="ECO:0000256" key="3">
    <source>
        <dbReference type="ARBA" id="ARBA00022692"/>
    </source>
</evidence>
<evidence type="ECO:0000256" key="2">
    <source>
        <dbReference type="ARBA" id="ARBA00009565"/>
    </source>
</evidence>
<dbReference type="STRING" id="61621.ENSRBIP00000026130"/>
<proteinExistence type="inferred from homology"/>
<accession>A0A2K6LRF4</accession>
<name>A0A2K6LRF4_RHIBE</name>
<feature type="transmembrane region" description="Helical" evidence="6">
    <location>
        <begin position="66"/>
        <end position="88"/>
    </location>
</feature>
<comment type="subcellular location">
    <subcellularLocation>
        <location evidence="1">Membrane</location>
        <topology evidence="1">Multi-pass membrane protein</topology>
    </subcellularLocation>
</comment>
<protein>
    <submittedName>
        <fullName evidence="7">Membrane spanning 4-domains A2</fullName>
    </submittedName>
</protein>
<dbReference type="GO" id="GO:0032998">
    <property type="term" value="C:Fc-epsilon receptor I complex"/>
    <property type="evidence" value="ECO:0007669"/>
    <property type="project" value="TreeGrafter"/>
</dbReference>